<reference evidence="2" key="1">
    <citation type="journal article" date="2019" name="Int. J. Syst. Evol. Microbiol.">
        <title>The Global Catalogue of Microorganisms (GCM) 10K type strain sequencing project: providing services to taxonomists for standard genome sequencing and annotation.</title>
        <authorList>
            <consortium name="The Broad Institute Genomics Platform"/>
            <consortium name="The Broad Institute Genome Sequencing Center for Infectious Disease"/>
            <person name="Wu L."/>
            <person name="Ma J."/>
        </authorList>
    </citation>
    <scope>NUCLEOTIDE SEQUENCE [LARGE SCALE GENOMIC DNA]</scope>
    <source>
        <strain evidence="2">JCM 30346</strain>
    </source>
</reference>
<dbReference type="Proteomes" id="UP001596137">
    <property type="component" value="Unassembled WGS sequence"/>
</dbReference>
<organism evidence="1 2">
    <name type="scientific">Sphaerisporangium aureirubrum</name>
    <dbReference type="NCBI Taxonomy" id="1544736"/>
    <lineage>
        <taxon>Bacteria</taxon>
        <taxon>Bacillati</taxon>
        <taxon>Actinomycetota</taxon>
        <taxon>Actinomycetes</taxon>
        <taxon>Streptosporangiales</taxon>
        <taxon>Streptosporangiaceae</taxon>
        <taxon>Sphaerisporangium</taxon>
    </lineage>
</organism>
<evidence type="ECO:0008006" key="3">
    <source>
        <dbReference type="Google" id="ProtNLM"/>
    </source>
</evidence>
<evidence type="ECO:0000313" key="2">
    <source>
        <dbReference type="Proteomes" id="UP001596137"/>
    </source>
</evidence>
<name>A0ABW1NTL1_9ACTN</name>
<proteinExistence type="predicted"/>
<sequence>MSSDHLTRSPLISTLLAPGRLRTAVAVLAGTLLLLLFTAAPAGAMPLRALDCPAPSWVKVAQSNSAGSVNHSNSAVSLSPGGTVELRYSQPSTRYVSHFGDIRPSTRATFNFYEINSGTLIYSHTTWPSRNNGVIHQEYEVSPINVPPGVVLTIWTTFNDECGAGLIDMHLGYLSMIA</sequence>
<comment type="caution">
    <text evidence="1">The sequence shown here is derived from an EMBL/GenBank/DDBJ whole genome shotgun (WGS) entry which is preliminary data.</text>
</comment>
<dbReference type="RefSeq" id="WP_380759973.1">
    <property type="nucleotide sequence ID" value="NZ_JBHSRF010000066.1"/>
</dbReference>
<evidence type="ECO:0000313" key="1">
    <source>
        <dbReference type="EMBL" id="MFC6085632.1"/>
    </source>
</evidence>
<gene>
    <name evidence="1" type="ORF">ACFP1K_31015</name>
</gene>
<accession>A0ABW1NTL1</accession>
<dbReference type="EMBL" id="JBHSRF010000066">
    <property type="protein sequence ID" value="MFC6085632.1"/>
    <property type="molecule type" value="Genomic_DNA"/>
</dbReference>
<keyword evidence="2" id="KW-1185">Reference proteome</keyword>
<protein>
    <recommendedName>
        <fullName evidence="3">Chitin-binding protein</fullName>
    </recommendedName>
</protein>